<dbReference type="Proteomes" id="UP001500730">
    <property type="component" value="Unassembled WGS sequence"/>
</dbReference>
<organism evidence="1 2">
    <name type="scientific">Terrabacter carboxydivorans</name>
    <dbReference type="NCBI Taxonomy" id="619730"/>
    <lineage>
        <taxon>Bacteria</taxon>
        <taxon>Bacillati</taxon>
        <taxon>Actinomycetota</taxon>
        <taxon>Actinomycetes</taxon>
        <taxon>Micrococcales</taxon>
        <taxon>Intrasporangiaceae</taxon>
        <taxon>Terrabacter</taxon>
    </lineage>
</organism>
<evidence type="ECO:0000313" key="2">
    <source>
        <dbReference type="Proteomes" id="UP001500730"/>
    </source>
</evidence>
<accession>A0ABP5ZFS2</accession>
<dbReference type="EMBL" id="BAAARE010000023">
    <property type="protein sequence ID" value="GAA2498047.1"/>
    <property type="molecule type" value="Genomic_DNA"/>
</dbReference>
<evidence type="ECO:0000313" key="1">
    <source>
        <dbReference type="EMBL" id="GAA2498047.1"/>
    </source>
</evidence>
<keyword evidence="2" id="KW-1185">Reference proteome</keyword>
<sequence>MPTWAEVDELAGRLPGAERTVAHDGSPAWRAGRHTFARLRRGDDGGELVQVWTGEMDTEAALAGRRDVFVRIDTFRFRVTMWVRLDRLHRVELAELLLESYDIRGGPRRRGGTGLADLLC</sequence>
<protein>
    <recommendedName>
        <fullName evidence="3">YjbR protein</fullName>
    </recommendedName>
</protein>
<dbReference type="InterPro" id="IPR058532">
    <property type="entry name" value="YjbR/MT2646/Rv2570-like"/>
</dbReference>
<comment type="caution">
    <text evidence="1">The sequence shown here is derived from an EMBL/GenBank/DDBJ whole genome shotgun (WGS) entry which is preliminary data.</text>
</comment>
<gene>
    <name evidence="1" type="ORF">GCM10009858_40490</name>
</gene>
<reference evidence="2" key="1">
    <citation type="journal article" date="2019" name="Int. J. Syst. Evol. Microbiol.">
        <title>The Global Catalogue of Microorganisms (GCM) 10K type strain sequencing project: providing services to taxonomists for standard genome sequencing and annotation.</title>
        <authorList>
            <consortium name="The Broad Institute Genomics Platform"/>
            <consortium name="The Broad Institute Genome Sequencing Center for Infectious Disease"/>
            <person name="Wu L."/>
            <person name="Ma J."/>
        </authorList>
    </citation>
    <scope>NUCLEOTIDE SEQUENCE [LARGE SCALE GENOMIC DNA]</scope>
    <source>
        <strain evidence="2">JCM 16259</strain>
    </source>
</reference>
<dbReference type="RefSeq" id="WP_344256892.1">
    <property type="nucleotide sequence ID" value="NZ_BAAARE010000023.1"/>
</dbReference>
<dbReference type="Pfam" id="PF04237">
    <property type="entry name" value="YjbR"/>
    <property type="match status" value="1"/>
</dbReference>
<proteinExistence type="predicted"/>
<evidence type="ECO:0008006" key="3">
    <source>
        <dbReference type="Google" id="ProtNLM"/>
    </source>
</evidence>
<name>A0ABP5ZFS2_9MICO</name>